<comment type="similarity">
    <text evidence="1">Belongs to the sigma-70 factor family. ECF subfamily.</text>
</comment>
<dbReference type="InterPro" id="IPR007627">
    <property type="entry name" value="RNA_pol_sigma70_r2"/>
</dbReference>
<dbReference type="Pfam" id="PF08281">
    <property type="entry name" value="Sigma70_r4_2"/>
    <property type="match status" value="1"/>
</dbReference>
<dbReference type="Pfam" id="PF08874">
    <property type="entry name" value="DUF1835"/>
    <property type="match status" value="1"/>
</dbReference>
<keyword evidence="3" id="KW-0731">Sigma factor</keyword>
<keyword evidence="5" id="KW-0804">Transcription</keyword>
<dbReference type="Pfam" id="PF04542">
    <property type="entry name" value="Sigma70_r2"/>
    <property type="match status" value="1"/>
</dbReference>
<dbReference type="OrthoDB" id="127805at2"/>
<dbReference type="EMBL" id="SMRT01000012">
    <property type="protein sequence ID" value="TDF94714.1"/>
    <property type="molecule type" value="Genomic_DNA"/>
</dbReference>
<dbReference type="PANTHER" id="PTHR43133">
    <property type="entry name" value="RNA POLYMERASE ECF-TYPE SIGMA FACTO"/>
    <property type="match status" value="1"/>
</dbReference>
<reference evidence="9 10" key="1">
    <citation type="submission" date="2019-03" db="EMBL/GenBank/DDBJ databases">
        <title>This is whole genome sequence of Paenibacillus sp MS74 strain.</title>
        <authorList>
            <person name="Trinh H.N."/>
        </authorList>
    </citation>
    <scope>NUCLEOTIDE SEQUENCE [LARGE SCALE GENOMIC DNA]</scope>
    <source>
        <strain evidence="9 10">MS74</strain>
    </source>
</reference>
<dbReference type="Proteomes" id="UP000295636">
    <property type="component" value="Unassembled WGS sequence"/>
</dbReference>
<dbReference type="AlphaFoldDB" id="A0A4V2ZSW9"/>
<dbReference type="GO" id="GO:0006352">
    <property type="term" value="P:DNA-templated transcription initiation"/>
    <property type="evidence" value="ECO:0007669"/>
    <property type="project" value="InterPro"/>
</dbReference>
<dbReference type="InterPro" id="IPR014973">
    <property type="entry name" value="DUF1835"/>
</dbReference>
<evidence type="ECO:0000256" key="5">
    <source>
        <dbReference type="ARBA" id="ARBA00023163"/>
    </source>
</evidence>
<evidence type="ECO:0000259" key="8">
    <source>
        <dbReference type="Pfam" id="PF08874"/>
    </source>
</evidence>
<feature type="domain" description="DUF1835" evidence="8">
    <location>
        <begin position="191"/>
        <end position="295"/>
    </location>
</feature>
<dbReference type="Gene3D" id="1.10.1740.10">
    <property type="match status" value="1"/>
</dbReference>
<evidence type="ECO:0000256" key="2">
    <source>
        <dbReference type="ARBA" id="ARBA00023015"/>
    </source>
</evidence>
<dbReference type="CDD" id="cd06171">
    <property type="entry name" value="Sigma70_r4"/>
    <property type="match status" value="1"/>
</dbReference>
<dbReference type="SUPFAM" id="SSF88659">
    <property type="entry name" value="Sigma3 and sigma4 domains of RNA polymerase sigma factors"/>
    <property type="match status" value="1"/>
</dbReference>
<protein>
    <submittedName>
        <fullName evidence="9">Sigma-70 family RNA polymerase sigma factor</fullName>
    </submittedName>
</protein>
<keyword evidence="2" id="KW-0805">Transcription regulation</keyword>
<comment type="caution">
    <text evidence="9">The sequence shown here is derived from an EMBL/GenBank/DDBJ whole genome shotgun (WGS) entry which is preliminary data.</text>
</comment>
<evidence type="ECO:0000313" key="10">
    <source>
        <dbReference type="Proteomes" id="UP000295636"/>
    </source>
</evidence>
<name>A0A4V2ZSW9_9BACL</name>
<dbReference type="InterPro" id="IPR013249">
    <property type="entry name" value="RNA_pol_sigma70_r4_t2"/>
</dbReference>
<evidence type="ECO:0000256" key="3">
    <source>
        <dbReference type="ARBA" id="ARBA00023082"/>
    </source>
</evidence>
<evidence type="ECO:0000259" key="7">
    <source>
        <dbReference type="Pfam" id="PF08281"/>
    </source>
</evidence>
<dbReference type="GO" id="GO:0016987">
    <property type="term" value="F:sigma factor activity"/>
    <property type="evidence" value="ECO:0007669"/>
    <property type="project" value="UniProtKB-KW"/>
</dbReference>
<proteinExistence type="inferred from homology"/>
<accession>A0A4V2ZSW9</accession>
<keyword evidence="4" id="KW-0238">DNA-binding</keyword>
<dbReference type="RefSeq" id="WP_133232283.1">
    <property type="nucleotide sequence ID" value="NZ_SMRT01000012.1"/>
</dbReference>
<evidence type="ECO:0000313" key="9">
    <source>
        <dbReference type="EMBL" id="TDF94714.1"/>
    </source>
</evidence>
<dbReference type="NCBIfam" id="TIGR02937">
    <property type="entry name" value="sigma70-ECF"/>
    <property type="match status" value="1"/>
</dbReference>
<dbReference type="InterPro" id="IPR014284">
    <property type="entry name" value="RNA_pol_sigma-70_dom"/>
</dbReference>
<gene>
    <name evidence="9" type="ORF">E1757_22405</name>
</gene>
<dbReference type="InterPro" id="IPR013324">
    <property type="entry name" value="RNA_pol_sigma_r3/r4-like"/>
</dbReference>
<feature type="domain" description="RNA polymerase sigma factor 70 region 4 type 2" evidence="7">
    <location>
        <begin position="115"/>
        <end position="167"/>
    </location>
</feature>
<dbReference type="PANTHER" id="PTHR43133:SF8">
    <property type="entry name" value="RNA POLYMERASE SIGMA FACTOR HI_1459-RELATED"/>
    <property type="match status" value="1"/>
</dbReference>
<dbReference type="Gene3D" id="1.10.10.10">
    <property type="entry name" value="Winged helix-like DNA-binding domain superfamily/Winged helix DNA-binding domain"/>
    <property type="match status" value="1"/>
</dbReference>
<evidence type="ECO:0000256" key="4">
    <source>
        <dbReference type="ARBA" id="ARBA00023125"/>
    </source>
</evidence>
<evidence type="ECO:0000256" key="1">
    <source>
        <dbReference type="ARBA" id="ARBA00010641"/>
    </source>
</evidence>
<dbReference type="GO" id="GO:0003677">
    <property type="term" value="F:DNA binding"/>
    <property type="evidence" value="ECO:0007669"/>
    <property type="project" value="UniProtKB-KW"/>
</dbReference>
<sequence>MRQWIEGARLGDQIAWERIVRHFGGMAFSVAYGKLGDWGQAEDAVQEAFAEAFANLAKLKEAEAFPGWFKIIVKRQCDRLLRRKKHSTMPMDEAIAMDAEKFAVESILERKEWQERLHQSVEGLSSNLKLVVQLFYFHGYSIREISSYLSVSPSVLKKRLFDARSKLRTSLLVTDFVSMFNDLYEGGVTMLHIVNGDIVGDKLRKGNIRGDILVWREVYPVGPVFVDMGEPHQRSTRVEYLERTMGIPADDYETNCKSQEQILQSFHKYDEVVLWFEHDLFDQLMLSYLLHWFSKRTLGHTKLNLLCIGDYPGIDLFRGLGQLTTKQLETLSGTLKKIERKELETGSNIWEVYASPDIERHVAILHEDTSALPFAHAALELHLSRLPSVMNGLGIVEQTILELIRHGVDTPRELFKEIGRRLSVLGMGDLEFWYRLRSMSEQPNALLEIRGPHTFPDYRKKATPSFENCVVALTKVGMDVAAGVKDWVKVKGMNEWYGGLRLHGDLTWRWDPERRQLVYME</sequence>
<organism evidence="9 10">
    <name type="scientific">Paenibacillus piri</name>
    <dbReference type="NCBI Taxonomy" id="2547395"/>
    <lineage>
        <taxon>Bacteria</taxon>
        <taxon>Bacillati</taxon>
        <taxon>Bacillota</taxon>
        <taxon>Bacilli</taxon>
        <taxon>Bacillales</taxon>
        <taxon>Paenibacillaceae</taxon>
        <taxon>Paenibacillus</taxon>
    </lineage>
</organism>
<dbReference type="SUPFAM" id="SSF88946">
    <property type="entry name" value="Sigma2 domain of RNA polymerase sigma factors"/>
    <property type="match status" value="1"/>
</dbReference>
<keyword evidence="10" id="KW-1185">Reference proteome</keyword>
<dbReference type="InterPro" id="IPR039425">
    <property type="entry name" value="RNA_pol_sigma-70-like"/>
</dbReference>
<dbReference type="InterPro" id="IPR013325">
    <property type="entry name" value="RNA_pol_sigma_r2"/>
</dbReference>
<dbReference type="InterPro" id="IPR036388">
    <property type="entry name" value="WH-like_DNA-bd_sf"/>
</dbReference>
<feature type="domain" description="RNA polymerase sigma-70 region 2" evidence="6">
    <location>
        <begin position="20"/>
        <end position="85"/>
    </location>
</feature>
<evidence type="ECO:0000259" key="6">
    <source>
        <dbReference type="Pfam" id="PF04542"/>
    </source>
</evidence>